<gene>
    <name evidence="2" type="ORF">AUJ27_01820</name>
</gene>
<protein>
    <submittedName>
        <fullName evidence="2">Uncharacterized protein</fullName>
    </submittedName>
</protein>
<dbReference type="EMBL" id="MNUU01000033">
    <property type="protein sequence ID" value="OIO07801.1"/>
    <property type="molecule type" value="Genomic_DNA"/>
</dbReference>
<organism evidence="2 3">
    <name type="scientific">Candidatus Falkowbacteria bacterium CG1_02_37_44</name>
    <dbReference type="NCBI Taxonomy" id="1805146"/>
    <lineage>
        <taxon>Bacteria</taxon>
        <taxon>Candidatus Falkowiibacteriota</taxon>
    </lineage>
</organism>
<keyword evidence="1" id="KW-0812">Transmembrane</keyword>
<evidence type="ECO:0000313" key="3">
    <source>
        <dbReference type="Proteomes" id="UP000183192"/>
    </source>
</evidence>
<accession>A0A1J4T8V7</accession>
<dbReference type="Proteomes" id="UP000183192">
    <property type="component" value="Unassembled WGS sequence"/>
</dbReference>
<dbReference type="AlphaFoldDB" id="A0A1J4T8V7"/>
<keyword evidence="1" id="KW-0472">Membrane</keyword>
<name>A0A1J4T8V7_9BACT</name>
<sequence length="100" mass="12009">MKRREIMKNVKELLKDYEACKDDCEKQISSKLKIKYDCKDRNSINRHLIINALVFWKFVINYLSAVNWYARHDFLSHFLKNSNSYIGLIAMIEFFPTSVR</sequence>
<keyword evidence="1" id="KW-1133">Transmembrane helix</keyword>
<evidence type="ECO:0000313" key="2">
    <source>
        <dbReference type="EMBL" id="OIO07801.1"/>
    </source>
</evidence>
<proteinExistence type="predicted"/>
<comment type="caution">
    <text evidence="2">The sequence shown here is derived from an EMBL/GenBank/DDBJ whole genome shotgun (WGS) entry which is preliminary data.</text>
</comment>
<feature type="transmembrane region" description="Helical" evidence="1">
    <location>
        <begin position="48"/>
        <end position="70"/>
    </location>
</feature>
<reference evidence="2 3" key="1">
    <citation type="journal article" date="2016" name="Environ. Microbiol.">
        <title>Genomic resolution of a cold subsurface aquifer community provides metabolic insights for novel microbes adapted to high CO concentrations.</title>
        <authorList>
            <person name="Probst A.J."/>
            <person name="Castelle C.J."/>
            <person name="Singh A."/>
            <person name="Brown C.T."/>
            <person name="Anantharaman K."/>
            <person name="Sharon I."/>
            <person name="Hug L.A."/>
            <person name="Burstein D."/>
            <person name="Emerson J.B."/>
            <person name="Thomas B.C."/>
            <person name="Banfield J.F."/>
        </authorList>
    </citation>
    <scope>NUCLEOTIDE SEQUENCE [LARGE SCALE GENOMIC DNA]</scope>
    <source>
        <strain evidence="2">CG1_02_37_44</strain>
    </source>
</reference>
<evidence type="ECO:0000256" key="1">
    <source>
        <dbReference type="SAM" id="Phobius"/>
    </source>
</evidence>